<organism evidence="3 4">
    <name type="scientific">Coniella lustricola</name>
    <dbReference type="NCBI Taxonomy" id="2025994"/>
    <lineage>
        <taxon>Eukaryota</taxon>
        <taxon>Fungi</taxon>
        <taxon>Dikarya</taxon>
        <taxon>Ascomycota</taxon>
        <taxon>Pezizomycotina</taxon>
        <taxon>Sordariomycetes</taxon>
        <taxon>Sordariomycetidae</taxon>
        <taxon>Diaporthales</taxon>
        <taxon>Schizoparmaceae</taxon>
        <taxon>Coniella</taxon>
    </lineage>
</organism>
<dbReference type="Pfam" id="PF00106">
    <property type="entry name" value="adh_short"/>
    <property type="match status" value="1"/>
</dbReference>
<dbReference type="PANTHER" id="PTHR24320">
    <property type="entry name" value="RETINOL DEHYDROGENASE"/>
    <property type="match status" value="1"/>
</dbReference>
<dbReference type="InterPro" id="IPR002347">
    <property type="entry name" value="SDR_fam"/>
</dbReference>
<comment type="similarity">
    <text evidence="1">Belongs to the short-chain dehydrogenases/reductases (SDR) family.</text>
</comment>
<keyword evidence="2" id="KW-0560">Oxidoreductase</keyword>
<evidence type="ECO:0000256" key="1">
    <source>
        <dbReference type="ARBA" id="ARBA00006484"/>
    </source>
</evidence>
<sequence>MASPMPEVPDYTSRPYDATTTATQLTEKYASEIKDKTVLVVGASLTSIGGEFALRIAKAQPKLIILAGRSTQKLQQAAAAISTANNAVTSTKILQIDLLSLSSVREAAAELLSWDHVPHIDVVMLNAGIMATEYALSADGFESQFATNHLGPFLFVNLIMAKVLAAPAPRVVPVSSNGHRLSPIRWADYNFSNGETYNKWRAYGQSKTANILFARSLAAKFGTSHHLQAYSLCPGLVGETQLGAHFADISVEIQDMIVLDRELGNIEANLFASNAFQPKTLDVGASTLVTAAFSPDFKDGNGGFVHDNQLEDLANTWYVKVWARDDFEAERLWKLSEKLVGQEFGY</sequence>
<evidence type="ECO:0000313" key="4">
    <source>
        <dbReference type="Proteomes" id="UP000241462"/>
    </source>
</evidence>
<accession>A0A2T3A9Q5</accession>
<dbReference type="GO" id="GO:0016491">
    <property type="term" value="F:oxidoreductase activity"/>
    <property type="evidence" value="ECO:0007669"/>
    <property type="project" value="UniProtKB-KW"/>
</dbReference>
<dbReference type="OrthoDB" id="191139at2759"/>
<gene>
    <name evidence="3" type="ORF">BD289DRAFT_236513</name>
</gene>
<evidence type="ECO:0000313" key="3">
    <source>
        <dbReference type="EMBL" id="PSR87318.1"/>
    </source>
</evidence>
<name>A0A2T3A9Q5_9PEZI</name>
<dbReference type="InParanoid" id="A0A2T3A9Q5"/>
<dbReference type="InterPro" id="IPR036291">
    <property type="entry name" value="NAD(P)-bd_dom_sf"/>
</dbReference>
<dbReference type="STRING" id="2025994.A0A2T3A9Q5"/>
<evidence type="ECO:0000256" key="2">
    <source>
        <dbReference type="ARBA" id="ARBA00023002"/>
    </source>
</evidence>
<reference evidence="3 4" key="1">
    <citation type="journal article" date="2018" name="Mycol. Prog.">
        <title>Coniella lustricola, a new species from submerged detritus.</title>
        <authorList>
            <person name="Raudabaugh D.B."/>
            <person name="Iturriaga T."/>
            <person name="Carver A."/>
            <person name="Mondo S."/>
            <person name="Pangilinan J."/>
            <person name="Lipzen A."/>
            <person name="He G."/>
            <person name="Amirebrahimi M."/>
            <person name="Grigoriev I.V."/>
            <person name="Miller A.N."/>
        </authorList>
    </citation>
    <scope>NUCLEOTIDE SEQUENCE [LARGE SCALE GENOMIC DNA]</scope>
    <source>
        <strain evidence="3 4">B22-T-1</strain>
    </source>
</reference>
<dbReference type="PRINTS" id="PR00081">
    <property type="entry name" value="GDHRDH"/>
</dbReference>
<dbReference type="Proteomes" id="UP000241462">
    <property type="component" value="Unassembled WGS sequence"/>
</dbReference>
<dbReference type="EMBL" id="KZ678430">
    <property type="protein sequence ID" value="PSR87318.1"/>
    <property type="molecule type" value="Genomic_DNA"/>
</dbReference>
<dbReference type="SUPFAM" id="SSF51735">
    <property type="entry name" value="NAD(P)-binding Rossmann-fold domains"/>
    <property type="match status" value="1"/>
</dbReference>
<keyword evidence="4" id="KW-1185">Reference proteome</keyword>
<dbReference type="PANTHER" id="PTHR24320:SF283">
    <property type="entry name" value="RETINOL DEHYDROGENASE 11"/>
    <property type="match status" value="1"/>
</dbReference>
<dbReference type="Gene3D" id="3.40.50.720">
    <property type="entry name" value="NAD(P)-binding Rossmann-like Domain"/>
    <property type="match status" value="1"/>
</dbReference>
<proteinExistence type="inferred from homology"/>
<dbReference type="AlphaFoldDB" id="A0A2T3A9Q5"/>
<protein>
    <submittedName>
        <fullName evidence="3">Putative short-chain dehydrogenase</fullName>
    </submittedName>
</protein>